<dbReference type="EMBL" id="DAEPXK010000065">
    <property type="protein sequence ID" value="HBH1544198.1"/>
    <property type="molecule type" value="Genomic_DNA"/>
</dbReference>
<evidence type="ECO:0000313" key="2">
    <source>
        <dbReference type="EMBL" id="HBH1544198.1"/>
    </source>
</evidence>
<feature type="signal peptide" evidence="1">
    <location>
        <begin position="1"/>
        <end position="27"/>
    </location>
</feature>
<reference evidence="2" key="1">
    <citation type="journal article" date="2018" name="Genome Biol.">
        <title>SKESA: strategic k-mer extension for scrupulous assemblies.</title>
        <authorList>
            <person name="Souvorov A."/>
            <person name="Agarwala R."/>
            <person name="Lipman D.J."/>
        </authorList>
    </citation>
    <scope>NUCLEOTIDE SEQUENCE</scope>
    <source>
        <strain evidence="2">HN1000</strain>
    </source>
</reference>
<proteinExistence type="predicted"/>
<feature type="chain" id="PRO_5042862620" evidence="1">
    <location>
        <begin position="28"/>
        <end position="273"/>
    </location>
</feature>
<reference evidence="2" key="2">
    <citation type="submission" date="2021-06" db="EMBL/GenBank/DDBJ databases">
        <authorList>
            <consortium name="NCBI Pathogen Detection Project"/>
        </authorList>
    </citation>
    <scope>NUCLEOTIDE SEQUENCE</scope>
    <source>
        <strain evidence="2">HN1000</strain>
    </source>
</reference>
<name>A0AAN5VQZ2_CLODI</name>
<dbReference type="Proteomes" id="UP000878956">
    <property type="component" value="Unassembled WGS sequence"/>
</dbReference>
<evidence type="ECO:0000313" key="3">
    <source>
        <dbReference type="Proteomes" id="UP000878956"/>
    </source>
</evidence>
<sequence length="273" mass="31078">MNKNIKKITIAGLIMGCILGQCLTINAEEITLKTTADKEIKIFDLADKLGQKGTKVESEKYGSGYSLNLNDNLFTFYENSPYVYVNGYMLPIKTKKIKDSVSKEEFNFPDDSQKLKKDGDDFLIPKEILVNYLGFKEDNNGIKINAINVKDQDKKEEDKNDADLSVSNEVFRNKLEDLGWKFEGETTYKYMQNDNRMGLVNAKDNVVGFGLFANSEDFDFSVMQCFKLLLPTKGEELFNIVKGKFEDQTLEMDGKKVEIKNGDAGIYIDIYNK</sequence>
<gene>
    <name evidence="2" type="ORF">KRM00_003742</name>
</gene>
<organism evidence="2 3">
    <name type="scientific">Clostridioides difficile</name>
    <name type="common">Peptoclostridium difficile</name>
    <dbReference type="NCBI Taxonomy" id="1496"/>
    <lineage>
        <taxon>Bacteria</taxon>
        <taxon>Bacillati</taxon>
        <taxon>Bacillota</taxon>
        <taxon>Clostridia</taxon>
        <taxon>Peptostreptococcales</taxon>
        <taxon>Peptostreptococcaceae</taxon>
        <taxon>Clostridioides</taxon>
    </lineage>
</organism>
<comment type="caution">
    <text evidence="2">The sequence shown here is derived from an EMBL/GenBank/DDBJ whole genome shotgun (WGS) entry which is preliminary data.</text>
</comment>
<evidence type="ECO:0000256" key="1">
    <source>
        <dbReference type="SAM" id="SignalP"/>
    </source>
</evidence>
<keyword evidence="1" id="KW-0732">Signal</keyword>
<accession>A0AAN5VQZ2</accession>
<protein>
    <submittedName>
        <fullName evidence="2">S-layer protein</fullName>
    </submittedName>
</protein>
<dbReference type="AlphaFoldDB" id="A0AAN5VQZ2"/>